<dbReference type="Proteomes" id="UP001595755">
    <property type="component" value="Unassembled WGS sequence"/>
</dbReference>
<comment type="caution">
    <text evidence="1">The sequence shown here is derived from an EMBL/GenBank/DDBJ whole genome shotgun (WGS) entry which is preliminary data.</text>
</comment>
<proteinExistence type="predicted"/>
<evidence type="ECO:0000313" key="1">
    <source>
        <dbReference type="EMBL" id="MFC4306678.1"/>
    </source>
</evidence>
<name>A0ABV8SIH8_9BACL</name>
<evidence type="ECO:0000313" key="2">
    <source>
        <dbReference type="Proteomes" id="UP001595755"/>
    </source>
</evidence>
<dbReference type="RefSeq" id="WP_204602292.1">
    <property type="nucleotide sequence ID" value="NZ_JBHSED010000065.1"/>
</dbReference>
<keyword evidence="2" id="KW-1185">Reference proteome</keyword>
<protein>
    <submittedName>
        <fullName evidence="1">(2Fe-2S)-binding protein</fullName>
    </submittedName>
</protein>
<dbReference type="EMBL" id="JBHSED010000065">
    <property type="protein sequence ID" value="MFC4306678.1"/>
    <property type="molecule type" value="Genomic_DNA"/>
</dbReference>
<organism evidence="1 2">
    <name type="scientific">Cohnella boryungensis</name>
    <dbReference type="NCBI Taxonomy" id="768479"/>
    <lineage>
        <taxon>Bacteria</taxon>
        <taxon>Bacillati</taxon>
        <taxon>Bacillota</taxon>
        <taxon>Bacilli</taxon>
        <taxon>Bacillales</taxon>
        <taxon>Paenibacillaceae</taxon>
        <taxon>Cohnella</taxon>
    </lineage>
</organism>
<sequence>MSTIDFRRLEEEFFLTLHEPENIVLPMPATDLLQAENMKLLIDTYGPLIQTNERTVAATFFASWLGGVCGAIQDAFYRGDEAILDLSLWNLSIRLYADERYPLFTFKINKLKFIEIPAVDYEAWCKSSIESFYGNNITPLIEILSHLGQMSVTPLWGQIVNSLHAQMAEVMGKTLDEECRKIIDYHYNLLSKGVDSGVFGLRRNPFDREMKFIAHPTNPERKIPLKTACCLAYRLEANFGYCYACPRIKEADRALMRANDNC</sequence>
<reference evidence="2" key="1">
    <citation type="journal article" date="2019" name="Int. J. Syst. Evol. Microbiol.">
        <title>The Global Catalogue of Microorganisms (GCM) 10K type strain sequencing project: providing services to taxonomists for standard genome sequencing and annotation.</title>
        <authorList>
            <consortium name="The Broad Institute Genomics Platform"/>
            <consortium name="The Broad Institute Genome Sequencing Center for Infectious Disease"/>
            <person name="Wu L."/>
            <person name="Ma J."/>
        </authorList>
    </citation>
    <scope>NUCLEOTIDE SEQUENCE [LARGE SCALE GENOMIC DNA]</scope>
    <source>
        <strain evidence="2">CGMCC 4.1641</strain>
    </source>
</reference>
<gene>
    <name evidence="1" type="ORF">ACFO1S_24975</name>
</gene>
<accession>A0ABV8SIH8</accession>